<keyword evidence="4" id="KW-0010">Activator</keyword>
<protein>
    <submittedName>
        <fullName evidence="7">LysR family transcriptional regulator</fullName>
    </submittedName>
</protein>
<proteinExistence type="inferred from homology"/>
<dbReference type="SUPFAM" id="SSF53850">
    <property type="entry name" value="Periplasmic binding protein-like II"/>
    <property type="match status" value="1"/>
</dbReference>
<dbReference type="Pfam" id="PF03466">
    <property type="entry name" value="LysR_substrate"/>
    <property type="match status" value="1"/>
</dbReference>
<dbReference type="InterPro" id="IPR036390">
    <property type="entry name" value="WH_DNA-bd_sf"/>
</dbReference>
<evidence type="ECO:0000256" key="5">
    <source>
        <dbReference type="ARBA" id="ARBA00023163"/>
    </source>
</evidence>
<keyword evidence="8" id="KW-1185">Reference proteome</keyword>
<evidence type="ECO:0000256" key="2">
    <source>
        <dbReference type="ARBA" id="ARBA00023015"/>
    </source>
</evidence>
<dbReference type="PANTHER" id="PTHR30293">
    <property type="entry name" value="TRANSCRIPTIONAL REGULATORY PROTEIN NAC-RELATED"/>
    <property type="match status" value="1"/>
</dbReference>
<evidence type="ECO:0000256" key="3">
    <source>
        <dbReference type="ARBA" id="ARBA00023125"/>
    </source>
</evidence>
<dbReference type="InterPro" id="IPR000847">
    <property type="entry name" value="LysR_HTH_N"/>
</dbReference>
<keyword evidence="2" id="KW-0805">Transcription regulation</keyword>
<dbReference type="OrthoDB" id="464481at2"/>
<evidence type="ECO:0000256" key="1">
    <source>
        <dbReference type="ARBA" id="ARBA00009437"/>
    </source>
</evidence>
<dbReference type="EMBL" id="WJIE01000014">
    <property type="protein sequence ID" value="MRG96942.1"/>
    <property type="molecule type" value="Genomic_DNA"/>
</dbReference>
<dbReference type="GO" id="GO:0003700">
    <property type="term" value="F:DNA-binding transcription factor activity"/>
    <property type="evidence" value="ECO:0007669"/>
    <property type="project" value="InterPro"/>
</dbReference>
<keyword evidence="5" id="KW-0804">Transcription</keyword>
<sequence length="307" mass="34091">MEKPRVEWMNYHHLYYFWIIVREGGVARAARSLGLTHSTLSAQLRTMEEFFGLPLFERRGRRLVLTPFGEEAASYASDIFRLGQELVDVARGRATRGREVLRVGVVSTLPKTLTHRLLDPALEALGSGDVQVRQDALARLVDSLVSGRLDMILSDDVPAGSPLTRGHAHFLGESEILLYASSSLAKKLRRRFPDSLDGMPFVFPSAVSGLRRRLDGWFAKRGISVSIRAELDDAGLLRVFGGAGRGIFPVRAALRAEVEDLHDVELVGACEGLREPYFALSTERRIKHPAVAALVRSARERLHARTS</sequence>
<evidence type="ECO:0000256" key="4">
    <source>
        <dbReference type="ARBA" id="ARBA00023159"/>
    </source>
</evidence>
<comment type="caution">
    <text evidence="7">The sequence shown here is derived from an EMBL/GenBank/DDBJ whole genome shotgun (WGS) entry which is preliminary data.</text>
</comment>
<dbReference type="SUPFAM" id="SSF46785">
    <property type="entry name" value="Winged helix' DNA-binding domain"/>
    <property type="match status" value="1"/>
</dbReference>
<evidence type="ECO:0000313" key="8">
    <source>
        <dbReference type="Proteomes" id="UP000440224"/>
    </source>
</evidence>
<accession>A0A6N7PXH9</accession>
<name>A0A6N7PXH9_9BACT</name>
<dbReference type="Gene3D" id="1.10.10.10">
    <property type="entry name" value="Winged helix-like DNA-binding domain superfamily/Winged helix DNA-binding domain"/>
    <property type="match status" value="1"/>
</dbReference>
<feature type="domain" description="HTH lysR-type" evidence="6">
    <location>
        <begin position="9"/>
        <end position="66"/>
    </location>
</feature>
<dbReference type="AlphaFoldDB" id="A0A6N7PXH9"/>
<reference evidence="7 8" key="1">
    <citation type="submission" date="2019-10" db="EMBL/GenBank/DDBJ databases">
        <title>A soil myxobacterium in the family Polyangiaceae.</title>
        <authorList>
            <person name="Li Y."/>
            <person name="Wang J."/>
        </authorList>
    </citation>
    <scope>NUCLEOTIDE SEQUENCE [LARGE SCALE GENOMIC DNA]</scope>
    <source>
        <strain evidence="7 8">DSM 14734</strain>
    </source>
</reference>
<dbReference type="PANTHER" id="PTHR30293:SF2">
    <property type="entry name" value="TRANSCRIPTIONAL ACTIVATOR PROTEIN NHAR"/>
    <property type="match status" value="1"/>
</dbReference>
<dbReference type="InterPro" id="IPR036388">
    <property type="entry name" value="WH-like_DNA-bd_sf"/>
</dbReference>
<dbReference type="InterPro" id="IPR005119">
    <property type="entry name" value="LysR_subst-bd"/>
</dbReference>
<dbReference type="PROSITE" id="PS50931">
    <property type="entry name" value="HTH_LYSR"/>
    <property type="match status" value="1"/>
</dbReference>
<gene>
    <name evidence="7" type="ORF">GF068_34215</name>
</gene>
<dbReference type="GO" id="GO:2000142">
    <property type="term" value="P:regulation of DNA-templated transcription initiation"/>
    <property type="evidence" value="ECO:0007669"/>
    <property type="project" value="TreeGrafter"/>
</dbReference>
<dbReference type="Pfam" id="PF00126">
    <property type="entry name" value="HTH_1"/>
    <property type="match status" value="1"/>
</dbReference>
<evidence type="ECO:0000313" key="7">
    <source>
        <dbReference type="EMBL" id="MRG96942.1"/>
    </source>
</evidence>
<dbReference type="Gene3D" id="3.40.190.290">
    <property type="match status" value="1"/>
</dbReference>
<dbReference type="Proteomes" id="UP000440224">
    <property type="component" value="Unassembled WGS sequence"/>
</dbReference>
<keyword evidence="3" id="KW-0238">DNA-binding</keyword>
<organism evidence="7 8">
    <name type="scientific">Polyangium spumosum</name>
    <dbReference type="NCBI Taxonomy" id="889282"/>
    <lineage>
        <taxon>Bacteria</taxon>
        <taxon>Pseudomonadati</taxon>
        <taxon>Myxococcota</taxon>
        <taxon>Polyangia</taxon>
        <taxon>Polyangiales</taxon>
        <taxon>Polyangiaceae</taxon>
        <taxon>Polyangium</taxon>
    </lineage>
</organism>
<evidence type="ECO:0000259" key="6">
    <source>
        <dbReference type="PROSITE" id="PS50931"/>
    </source>
</evidence>
<dbReference type="GO" id="GO:0003677">
    <property type="term" value="F:DNA binding"/>
    <property type="evidence" value="ECO:0007669"/>
    <property type="project" value="UniProtKB-KW"/>
</dbReference>
<comment type="similarity">
    <text evidence="1">Belongs to the LysR transcriptional regulatory family.</text>
</comment>
<dbReference type="RefSeq" id="WP_153823732.1">
    <property type="nucleotide sequence ID" value="NZ_WJIE01000014.1"/>
</dbReference>